<evidence type="ECO:0000313" key="1">
    <source>
        <dbReference type="EMBL" id="QJA88178.1"/>
    </source>
</evidence>
<keyword evidence="1" id="KW-0489">Methyltransferase</keyword>
<organism evidence="1">
    <name type="scientific">viral metagenome</name>
    <dbReference type="NCBI Taxonomy" id="1070528"/>
    <lineage>
        <taxon>unclassified sequences</taxon>
        <taxon>metagenomes</taxon>
        <taxon>organismal metagenomes</taxon>
    </lineage>
</organism>
<gene>
    <name evidence="1" type="ORF">MM415B02815_0014</name>
</gene>
<dbReference type="GO" id="GO:0032259">
    <property type="term" value="P:methylation"/>
    <property type="evidence" value="ECO:0007669"/>
    <property type="project" value="UniProtKB-KW"/>
</dbReference>
<dbReference type="Gene3D" id="3.40.50.150">
    <property type="entry name" value="Vaccinia Virus protein VP39"/>
    <property type="match status" value="1"/>
</dbReference>
<dbReference type="InterPro" id="IPR029063">
    <property type="entry name" value="SAM-dependent_MTases_sf"/>
</dbReference>
<proteinExistence type="predicted"/>
<keyword evidence="1" id="KW-0808">Transferase</keyword>
<protein>
    <submittedName>
        <fullName evidence="1">Putative methyltransferase</fullName>
    </submittedName>
</protein>
<reference evidence="1" key="1">
    <citation type="submission" date="2020-03" db="EMBL/GenBank/DDBJ databases">
        <title>The deep terrestrial virosphere.</title>
        <authorList>
            <person name="Holmfeldt K."/>
            <person name="Nilsson E."/>
            <person name="Simone D."/>
            <person name="Lopez-Fernandez M."/>
            <person name="Wu X."/>
            <person name="de Brujin I."/>
            <person name="Lundin D."/>
            <person name="Andersson A."/>
            <person name="Bertilsson S."/>
            <person name="Dopson M."/>
        </authorList>
    </citation>
    <scope>NUCLEOTIDE SEQUENCE</scope>
    <source>
        <strain evidence="1">MM415B02815</strain>
    </source>
</reference>
<dbReference type="AlphaFoldDB" id="A0A6M3L4K8"/>
<dbReference type="PROSITE" id="PS00092">
    <property type="entry name" value="N6_MTASE"/>
    <property type="match status" value="1"/>
</dbReference>
<name>A0A6M3L4K8_9ZZZZ</name>
<dbReference type="InterPro" id="IPR002052">
    <property type="entry name" value="DNA_methylase_N6_adenine_CS"/>
</dbReference>
<accession>A0A6M3L4K8</accession>
<dbReference type="GO" id="GO:0003676">
    <property type="term" value="F:nucleic acid binding"/>
    <property type="evidence" value="ECO:0007669"/>
    <property type="project" value="InterPro"/>
</dbReference>
<dbReference type="GO" id="GO:0008168">
    <property type="term" value="F:methyltransferase activity"/>
    <property type="evidence" value="ECO:0007669"/>
    <property type="project" value="UniProtKB-KW"/>
</dbReference>
<dbReference type="EMBL" id="MT142759">
    <property type="protein sequence ID" value="QJA88178.1"/>
    <property type="molecule type" value="Genomic_DNA"/>
</dbReference>
<dbReference type="SUPFAM" id="SSF53335">
    <property type="entry name" value="S-adenosyl-L-methionine-dependent methyltransferases"/>
    <property type="match status" value="1"/>
</dbReference>
<sequence length="175" mass="20374">MNNQENIKFIYIKTPLNKYTFKSPRIKEWVEKNVEGKVLNLFSGLTKLNCNEVRNDIRKEMNAKFHKDALKFVNEWKGDKFNTILLDPPYSYRKSMEMYGGRITSPFNALKDSLLKILTINGLVITFGYHSNVMGKIRGFHIEQICLMSHGGAIHDTIATIERRKSCLIKRYPKL</sequence>